<evidence type="ECO:0000313" key="1">
    <source>
        <dbReference type="EMBL" id="BDB99237.1"/>
    </source>
</evidence>
<protein>
    <submittedName>
        <fullName evidence="1">Uncharacterized protein</fullName>
    </submittedName>
</protein>
<dbReference type="KEGG" id="scas:SACC_22540"/>
<dbReference type="AlphaFoldDB" id="A0AAQ4CTV6"/>
<name>A0AAQ4CTV6_9CREN</name>
<keyword evidence="2" id="KW-1185">Reference proteome</keyword>
<dbReference type="EMBL" id="AP025226">
    <property type="protein sequence ID" value="BDB99237.1"/>
    <property type="molecule type" value="Genomic_DNA"/>
</dbReference>
<sequence>MSTERSHQYSSSMKFYFDRIKQFIASRYNRSIELEFKYYSDYDGKRMIRIKLEEKTLLVNVIRLENLCTTPQECILLSASVYLYIYLYLMGFNLDDIKNICKQNFPELYTYLVKILSNIRISPWPLTHL</sequence>
<proteinExistence type="predicted"/>
<organism evidence="1 2">
    <name type="scientific">Saccharolobus caldissimus</name>
    <dbReference type="NCBI Taxonomy" id="1702097"/>
    <lineage>
        <taxon>Archaea</taxon>
        <taxon>Thermoproteota</taxon>
        <taxon>Thermoprotei</taxon>
        <taxon>Sulfolobales</taxon>
        <taxon>Sulfolobaceae</taxon>
        <taxon>Saccharolobus</taxon>
    </lineage>
</organism>
<accession>A0AAQ4CTV6</accession>
<gene>
    <name evidence="1" type="ORF">SACC_22540</name>
</gene>
<reference evidence="1 2" key="1">
    <citation type="journal article" date="2022" name="Microbiol. Resour. Announc.">
        <title>Complete Genome Sequence of the Hyperthermophilic and Acidophilic Archaeon Saccharolobus caldissimus Strain HS-3T.</title>
        <authorList>
            <person name="Sakai H.D."/>
            <person name="Kurosawa N."/>
        </authorList>
    </citation>
    <scope>NUCLEOTIDE SEQUENCE [LARGE SCALE GENOMIC DNA]</scope>
    <source>
        <strain evidence="1 2">JCM32116</strain>
    </source>
</reference>
<evidence type="ECO:0000313" key="2">
    <source>
        <dbReference type="Proteomes" id="UP001319921"/>
    </source>
</evidence>
<dbReference type="Proteomes" id="UP001319921">
    <property type="component" value="Chromosome"/>
</dbReference>